<gene>
    <name evidence="2" type="ORF">IC007_0991</name>
</gene>
<evidence type="ECO:0000256" key="1">
    <source>
        <dbReference type="SAM" id="MobiDB-lite"/>
    </source>
</evidence>
<dbReference type="Proteomes" id="UP000325030">
    <property type="component" value="Chromosome"/>
</dbReference>
<feature type="compositionally biased region" description="Polar residues" evidence="1">
    <location>
        <begin position="1"/>
        <end position="12"/>
    </location>
</feature>
<evidence type="ECO:0000313" key="3">
    <source>
        <dbReference type="Proteomes" id="UP000325030"/>
    </source>
</evidence>
<reference evidence="3" key="1">
    <citation type="submission" date="2018-09" db="EMBL/GenBank/DDBJ databases">
        <title>Complete Genome Sequencing of Sulfolobus sp. JCM 16834.</title>
        <authorList>
            <person name="Kato S."/>
            <person name="Itoh T."/>
            <person name="Ohkuma M."/>
        </authorList>
    </citation>
    <scope>NUCLEOTIDE SEQUENCE [LARGE SCALE GENOMIC DNA]</scope>
    <source>
        <strain evidence="3">IC-007</strain>
    </source>
</reference>
<protein>
    <submittedName>
        <fullName evidence="2">Uncharacterized protein</fullName>
    </submittedName>
</protein>
<feature type="region of interest" description="Disordered" evidence="1">
    <location>
        <begin position="1"/>
        <end position="41"/>
    </location>
</feature>
<name>A0A510E334_9CREN</name>
<feature type="compositionally biased region" description="Basic and acidic residues" evidence="1">
    <location>
        <begin position="13"/>
        <end position="25"/>
    </location>
</feature>
<evidence type="ECO:0000313" key="2">
    <source>
        <dbReference type="EMBL" id="BBG26480.1"/>
    </source>
</evidence>
<proteinExistence type="predicted"/>
<accession>A0A510E334</accession>
<dbReference type="AlphaFoldDB" id="A0A510E334"/>
<organism evidence="2 3">
    <name type="scientific">Sulfuracidifex tepidarius</name>
    <dbReference type="NCBI Taxonomy" id="1294262"/>
    <lineage>
        <taxon>Archaea</taxon>
        <taxon>Thermoproteota</taxon>
        <taxon>Thermoprotei</taxon>
        <taxon>Sulfolobales</taxon>
        <taxon>Sulfolobaceae</taxon>
        <taxon>Sulfuracidifex</taxon>
    </lineage>
</organism>
<dbReference type="EMBL" id="AP018930">
    <property type="protein sequence ID" value="BBG26480.1"/>
    <property type="molecule type" value="Genomic_DNA"/>
</dbReference>
<sequence>MKGKSPSSSTGNRGKETTNKKEVIFKGENGSGETHVAKNET</sequence>